<dbReference type="STRING" id="89065.SAMN05216605_1139"/>
<feature type="domain" description="Bacteriophage tail tape measure C-terminal" evidence="3">
    <location>
        <begin position="706"/>
        <end position="776"/>
    </location>
</feature>
<dbReference type="Pfam" id="PF06791">
    <property type="entry name" value="TMP_2"/>
    <property type="match status" value="1"/>
</dbReference>
<evidence type="ECO:0000313" key="4">
    <source>
        <dbReference type="EMBL" id="SDI39671.1"/>
    </source>
</evidence>
<dbReference type="OrthoDB" id="79849at2"/>
<protein>
    <submittedName>
        <fullName evidence="4">Phage tail tape measure protein, lambda family</fullName>
    </submittedName>
</protein>
<dbReference type="RefSeq" id="WP_074755821.1">
    <property type="nucleotide sequence ID" value="NZ_FNCO01000013.1"/>
</dbReference>
<dbReference type="Pfam" id="PF09718">
    <property type="entry name" value="Tape_meas_lam_C"/>
    <property type="match status" value="1"/>
</dbReference>
<evidence type="ECO:0000256" key="1">
    <source>
        <dbReference type="SAM" id="Coils"/>
    </source>
</evidence>
<dbReference type="NCBIfam" id="TIGR01541">
    <property type="entry name" value="tape_meas_lam_C"/>
    <property type="match status" value="1"/>
</dbReference>
<dbReference type="HAMAP" id="MF_04138">
    <property type="entry name" value="TMP_LAMBDA"/>
    <property type="match status" value="1"/>
</dbReference>
<dbReference type="Pfam" id="PF24622">
    <property type="entry name" value="TMP_4"/>
    <property type="match status" value="1"/>
</dbReference>
<evidence type="ECO:0000259" key="2">
    <source>
        <dbReference type="Pfam" id="PF06791"/>
    </source>
</evidence>
<keyword evidence="5" id="KW-1185">Reference proteome</keyword>
<feature type="domain" description="Bacteriophage tail tape measure N-terminal" evidence="2">
    <location>
        <begin position="104"/>
        <end position="306"/>
    </location>
</feature>
<name>A0A1G8K8D0_9PSED</name>
<dbReference type="InterPro" id="IPR043680">
    <property type="entry name" value="GpH_LAMBDA"/>
</dbReference>
<dbReference type="EMBL" id="FNCO01000013">
    <property type="protein sequence ID" value="SDI39671.1"/>
    <property type="molecule type" value="Genomic_DNA"/>
</dbReference>
<keyword evidence="1" id="KW-0175">Coiled coil</keyword>
<dbReference type="Proteomes" id="UP000182894">
    <property type="component" value="Unassembled WGS sequence"/>
</dbReference>
<evidence type="ECO:0000259" key="3">
    <source>
        <dbReference type="Pfam" id="PF09718"/>
    </source>
</evidence>
<reference evidence="5" key="1">
    <citation type="submission" date="2016-10" db="EMBL/GenBank/DDBJ databases">
        <authorList>
            <person name="Varghese N."/>
            <person name="Submissions S."/>
        </authorList>
    </citation>
    <scope>NUCLEOTIDE SEQUENCE [LARGE SCALE GENOMIC DNA]</scope>
    <source>
        <strain evidence="5">ATCC 700689</strain>
    </source>
</reference>
<accession>A0A1G8K8D0</accession>
<organism evidence="4 5">
    <name type="scientific">Pseudomonas abietaniphila</name>
    <dbReference type="NCBI Taxonomy" id="89065"/>
    <lineage>
        <taxon>Bacteria</taxon>
        <taxon>Pseudomonadati</taxon>
        <taxon>Pseudomonadota</taxon>
        <taxon>Gammaproteobacteria</taxon>
        <taxon>Pseudomonadales</taxon>
        <taxon>Pseudomonadaceae</taxon>
        <taxon>Pseudomonas</taxon>
    </lineage>
</organism>
<feature type="coiled-coil region" evidence="1">
    <location>
        <begin position="441"/>
        <end position="471"/>
    </location>
</feature>
<dbReference type="AlphaFoldDB" id="A0A1G8K8D0"/>
<proteinExistence type="inferred from homology"/>
<dbReference type="InterPro" id="IPR009628">
    <property type="entry name" value="Phage_tape_measure_N"/>
</dbReference>
<sequence length="950" mass="100352">MAVDSLGQLTVDLVANTGGFEKGMDRAQRALKAATKEAAYQAGQLDKLVGQIDPVVGAYGRLDKMEEQLRKHRAAGRLEKSDFDEYLKKLNEQREAIGKTDAVMAKGAMSAKAYNAALRGVPAQFTDIAVSLQGGQAPLTVFLQQGGQLKDMFGGIGPAAKALGGYVLGLVNPFTVAAAAAAVLALAYKQGSDEASAYRQALILTGSASGATVDGLETLAKSVSGTTGTVGAASEVLVQLASSGKIPVSSFDSIAVAALKMQEATGKAASETVADFEKIAQDPVKASKALNDQLHYLTAATYEQIDALVRQGDQQGAVSLAEEAYAQALSGRADKIKSNLGSIESGWNTVKSAAKGAWDAILDIGREKTFEEKMALLQEQLANAGRIGSGPRGGGGRGTSQVQSDITDLGLSQQEKLNRQAAQALYQSIQDKGIKGRESFNKGLEDTASKAEKMAAELKKARTEIEDINRAAKVNGTAGVSDADAQRRLDGIREKYKETGPKPKAYTEDAGIKALDSARQQYAALQQQGALIGDQNAASQTLGANAKKLVEWEQQLADIKTKKTLTADQKSLLASQDLITAQLKRNAALETQNTLSEKALETRRKLAAFDENLQSQLASAKQGLDNNLAGVGLGDLQKQRLQEQLSIQQSYQSQLDKLTSDYNKSNKDQFSTELYDKETASLKTALDQRLAYQRQYYVDVDKAQADWTNGASSAYQDYLQSAKDVAGQTKNLFSNAFSGMEDAIVNFALTGKASFGDFAKSVLADLVRIEARQATSSGLSALFGLASSAAGAYFGGSTSAGSTQSGYTGAAYQSWLSSQHWDGGYTGDGGKYQPMGVVHGGEVVIRKEVVQQPGMRQYLERLNKNGKGYADGGYVGLSSSGSGSSAPAAAGGSIVIQQNFTVDGSGNNTSDRDMQAVGQAYADTAKRGAQQAIAEELRPGGAIWRVVNGR</sequence>
<dbReference type="InterPro" id="IPR006431">
    <property type="entry name" value="Phage_tape_meas_C"/>
</dbReference>
<gene>
    <name evidence="4" type="ORF">SAMN05216605_1139</name>
</gene>
<evidence type="ECO:0000313" key="5">
    <source>
        <dbReference type="Proteomes" id="UP000182894"/>
    </source>
</evidence>